<evidence type="ECO:0000313" key="1">
    <source>
        <dbReference type="EMBL" id="KAK3787338.1"/>
    </source>
</evidence>
<accession>A0AAE1AGV3</accession>
<evidence type="ECO:0000313" key="2">
    <source>
        <dbReference type="Proteomes" id="UP001283361"/>
    </source>
</evidence>
<comment type="caution">
    <text evidence="1">The sequence shown here is derived from an EMBL/GenBank/DDBJ whole genome shotgun (WGS) entry which is preliminary data.</text>
</comment>
<gene>
    <name evidence="1" type="ORF">RRG08_025290</name>
</gene>
<reference evidence="1" key="1">
    <citation type="journal article" date="2023" name="G3 (Bethesda)">
        <title>A reference genome for the long-term kleptoplast-retaining sea slug Elysia crispata morphotype clarki.</title>
        <authorList>
            <person name="Eastman K.E."/>
            <person name="Pendleton A.L."/>
            <person name="Shaikh M.A."/>
            <person name="Suttiyut T."/>
            <person name="Ogas R."/>
            <person name="Tomko P."/>
            <person name="Gavelis G."/>
            <person name="Widhalm J.R."/>
            <person name="Wisecaver J.H."/>
        </authorList>
    </citation>
    <scope>NUCLEOTIDE SEQUENCE</scope>
    <source>
        <strain evidence="1">ECLA1</strain>
    </source>
</reference>
<organism evidence="1 2">
    <name type="scientific">Elysia crispata</name>
    <name type="common">lettuce slug</name>
    <dbReference type="NCBI Taxonomy" id="231223"/>
    <lineage>
        <taxon>Eukaryota</taxon>
        <taxon>Metazoa</taxon>
        <taxon>Spiralia</taxon>
        <taxon>Lophotrochozoa</taxon>
        <taxon>Mollusca</taxon>
        <taxon>Gastropoda</taxon>
        <taxon>Heterobranchia</taxon>
        <taxon>Euthyneura</taxon>
        <taxon>Panpulmonata</taxon>
        <taxon>Sacoglossa</taxon>
        <taxon>Placobranchoidea</taxon>
        <taxon>Plakobranchidae</taxon>
        <taxon>Elysia</taxon>
    </lineage>
</organism>
<dbReference type="AlphaFoldDB" id="A0AAE1AGV3"/>
<sequence>MEPLRNPCDNHARYSSGTSVGASQSFLFHMTILLKSRLPPICYNSRNGLKKRGENNYAKRRLANPTSFHDANSSIRMRLEILGGSLRRLPSITVNEEPVKGNRELLDNLTAPYRHVSAAGRKANFAKIDNSDRKQLCGKQTIRRPGLFLLI</sequence>
<keyword evidence="2" id="KW-1185">Reference proteome</keyword>
<dbReference type="EMBL" id="JAWDGP010001867">
    <property type="protein sequence ID" value="KAK3787338.1"/>
    <property type="molecule type" value="Genomic_DNA"/>
</dbReference>
<dbReference type="Proteomes" id="UP001283361">
    <property type="component" value="Unassembled WGS sequence"/>
</dbReference>
<protein>
    <submittedName>
        <fullName evidence="1">Uncharacterized protein</fullName>
    </submittedName>
</protein>
<name>A0AAE1AGV3_9GAST</name>
<proteinExistence type="predicted"/>